<keyword evidence="1" id="KW-0812">Transmembrane</keyword>
<dbReference type="Proteomes" id="UP001055153">
    <property type="component" value="Unassembled WGS sequence"/>
</dbReference>
<dbReference type="EMBL" id="BPQQ01000091">
    <property type="protein sequence ID" value="GJE03829.1"/>
    <property type="molecule type" value="Genomic_DNA"/>
</dbReference>
<keyword evidence="1" id="KW-0472">Membrane</keyword>
<accession>A0ABQ4SMR1</accession>
<evidence type="ECO:0000256" key="1">
    <source>
        <dbReference type="SAM" id="Phobius"/>
    </source>
</evidence>
<comment type="caution">
    <text evidence="2">The sequence shown here is derived from an EMBL/GenBank/DDBJ whole genome shotgun (WGS) entry which is preliminary data.</text>
</comment>
<gene>
    <name evidence="2" type="ORF">GMJLKIPL_5786</name>
</gene>
<evidence type="ECO:0000313" key="3">
    <source>
        <dbReference type="Proteomes" id="UP001055153"/>
    </source>
</evidence>
<protein>
    <submittedName>
        <fullName evidence="2">Uncharacterized protein</fullName>
    </submittedName>
</protein>
<sequence length="64" mass="6712">MQGTELSLLSAAGILTVLASLRSLQLTARDTSFAHTGLALIFVAVLLAVAITQVRSQVPHLRGI</sequence>
<evidence type="ECO:0000313" key="2">
    <source>
        <dbReference type="EMBL" id="GJE03829.1"/>
    </source>
</evidence>
<name>A0ABQ4SMR1_9HYPH</name>
<feature type="transmembrane region" description="Helical" evidence="1">
    <location>
        <begin position="33"/>
        <end position="52"/>
    </location>
</feature>
<proteinExistence type="predicted"/>
<reference evidence="2" key="1">
    <citation type="journal article" date="2021" name="Front. Microbiol.">
        <title>Comprehensive Comparative Genomics and Phenotyping of Methylobacterium Species.</title>
        <authorList>
            <person name="Alessa O."/>
            <person name="Ogura Y."/>
            <person name="Fujitani Y."/>
            <person name="Takami H."/>
            <person name="Hayashi T."/>
            <person name="Sahin N."/>
            <person name="Tani A."/>
        </authorList>
    </citation>
    <scope>NUCLEOTIDE SEQUENCE</scope>
    <source>
        <strain evidence="2">DSM 17168</strain>
    </source>
</reference>
<reference evidence="2" key="2">
    <citation type="submission" date="2021-08" db="EMBL/GenBank/DDBJ databases">
        <authorList>
            <person name="Tani A."/>
            <person name="Ola A."/>
            <person name="Ogura Y."/>
            <person name="Katsura K."/>
            <person name="Hayashi T."/>
        </authorList>
    </citation>
    <scope>NUCLEOTIDE SEQUENCE</scope>
    <source>
        <strain evidence="2">DSM 17168</strain>
    </source>
</reference>
<keyword evidence="1" id="KW-1133">Transmembrane helix</keyword>
<keyword evidence="3" id="KW-1185">Reference proteome</keyword>
<organism evidence="2 3">
    <name type="scientific">Methylobacterium isbiliense</name>
    <dbReference type="NCBI Taxonomy" id="315478"/>
    <lineage>
        <taxon>Bacteria</taxon>
        <taxon>Pseudomonadati</taxon>
        <taxon>Pseudomonadota</taxon>
        <taxon>Alphaproteobacteria</taxon>
        <taxon>Hyphomicrobiales</taxon>
        <taxon>Methylobacteriaceae</taxon>
        <taxon>Methylobacterium</taxon>
    </lineage>
</organism>